<evidence type="ECO:0008006" key="4">
    <source>
        <dbReference type="Google" id="ProtNLM"/>
    </source>
</evidence>
<keyword evidence="3" id="KW-1185">Reference proteome</keyword>
<evidence type="ECO:0000313" key="3">
    <source>
        <dbReference type="Proteomes" id="UP001338125"/>
    </source>
</evidence>
<feature type="compositionally biased region" description="Polar residues" evidence="1">
    <location>
        <begin position="38"/>
        <end position="54"/>
    </location>
</feature>
<proteinExistence type="predicted"/>
<feature type="region of interest" description="Disordered" evidence="1">
    <location>
        <begin position="37"/>
        <end position="57"/>
    </location>
</feature>
<evidence type="ECO:0000313" key="2">
    <source>
        <dbReference type="EMBL" id="KAK5987771.1"/>
    </source>
</evidence>
<dbReference type="Proteomes" id="UP001338125">
    <property type="component" value="Unassembled WGS sequence"/>
</dbReference>
<protein>
    <recommendedName>
        <fullName evidence="4">Peroxin 20</fullName>
    </recommendedName>
</protein>
<dbReference type="EMBL" id="JAVFKD010000016">
    <property type="protein sequence ID" value="KAK5987771.1"/>
    <property type="molecule type" value="Genomic_DNA"/>
</dbReference>
<gene>
    <name evidence="2" type="ORF">PT974_11904</name>
</gene>
<evidence type="ECO:0000256" key="1">
    <source>
        <dbReference type="SAM" id="MobiDB-lite"/>
    </source>
</evidence>
<sequence>MAEASCSGGTPFKQLIDHQARDVSHHQDRLVDRAGALGSSSFRSSPAQLNQPQNGFGAFMGGGNSALPGFQHDPAGRLAVHAASLQPLNAGPAAAHPEFSRASPAPEAANWAADFSRVATQQRPVGQLSHVAQSRQMNQSPASQLNFQSAFAQPNMAFGSAFGMANGAFMAPGVAQQQQQPVQGDFDQEMSRWMSAHGGGNMQDVDAAMDQMARELEQSEAVTAPEAEIIDNTRMTDLETPEIGNLSLESREAPLATTEQEQVDLDNHAKSAVAEAAEKLLDCVKHEGGEKWQNSVFLSLMRDFRDGRKDIVGDEIRTSDEAPAIEAQT</sequence>
<name>A0ABR0S7Z5_9HYPO</name>
<organism evidence="2 3">
    <name type="scientific">Cladobotryum mycophilum</name>
    <dbReference type="NCBI Taxonomy" id="491253"/>
    <lineage>
        <taxon>Eukaryota</taxon>
        <taxon>Fungi</taxon>
        <taxon>Dikarya</taxon>
        <taxon>Ascomycota</taxon>
        <taxon>Pezizomycotina</taxon>
        <taxon>Sordariomycetes</taxon>
        <taxon>Hypocreomycetidae</taxon>
        <taxon>Hypocreales</taxon>
        <taxon>Hypocreaceae</taxon>
        <taxon>Cladobotryum</taxon>
    </lineage>
</organism>
<comment type="caution">
    <text evidence="2">The sequence shown here is derived from an EMBL/GenBank/DDBJ whole genome shotgun (WGS) entry which is preliminary data.</text>
</comment>
<accession>A0ABR0S7Z5</accession>
<reference evidence="2 3" key="1">
    <citation type="submission" date="2024-01" db="EMBL/GenBank/DDBJ databases">
        <title>Complete genome of Cladobotryum mycophilum ATHUM6906.</title>
        <authorList>
            <person name="Christinaki A.C."/>
            <person name="Myridakis A.I."/>
            <person name="Kouvelis V.N."/>
        </authorList>
    </citation>
    <scope>NUCLEOTIDE SEQUENCE [LARGE SCALE GENOMIC DNA]</scope>
    <source>
        <strain evidence="2 3">ATHUM6906</strain>
    </source>
</reference>